<evidence type="ECO:0000256" key="8">
    <source>
        <dbReference type="ARBA" id="ARBA00022490"/>
    </source>
</evidence>
<evidence type="ECO:0000256" key="10">
    <source>
        <dbReference type="ARBA" id="ARBA00022723"/>
    </source>
</evidence>
<dbReference type="Pfam" id="PF04857">
    <property type="entry name" value="CAF1"/>
    <property type="match status" value="1"/>
</dbReference>
<dbReference type="Proteomes" id="UP000623129">
    <property type="component" value="Unassembled WGS sequence"/>
</dbReference>
<comment type="cofactor">
    <cofactor evidence="2">
        <name>a divalent metal cation</name>
        <dbReference type="ChEBI" id="CHEBI:60240"/>
    </cofactor>
</comment>
<dbReference type="PANTHER" id="PTHR10797">
    <property type="entry name" value="CCR4-NOT TRANSCRIPTION COMPLEX SUBUNIT"/>
    <property type="match status" value="1"/>
</dbReference>
<dbReference type="EC" id="3.1.13.4" evidence="7"/>
<dbReference type="GO" id="GO:0005737">
    <property type="term" value="C:cytoplasm"/>
    <property type="evidence" value="ECO:0007669"/>
    <property type="project" value="UniProtKB-SubCell"/>
</dbReference>
<reference evidence="18" key="1">
    <citation type="submission" date="2020-01" db="EMBL/GenBank/DDBJ databases">
        <title>Genome sequence of Kobresia littledalei, the first chromosome-level genome in the family Cyperaceae.</title>
        <authorList>
            <person name="Qu G."/>
        </authorList>
    </citation>
    <scope>NUCLEOTIDE SEQUENCE</scope>
    <source>
        <strain evidence="18">C.B.Clarke</strain>
        <tissue evidence="18">Leaf</tissue>
    </source>
</reference>
<dbReference type="GO" id="GO:0003723">
    <property type="term" value="F:RNA binding"/>
    <property type="evidence" value="ECO:0007669"/>
    <property type="project" value="UniProtKB-KW"/>
</dbReference>
<evidence type="ECO:0000256" key="9">
    <source>
        <dbReference type="ARBA" id="ARBA00022722"/>
    </source>
</evidence>
<evidence type="ECO:0000256" key="1">
    <source>
        <dbReference type="ARBA" id="ARBA00001663"/>
    </source>
</evidence>
<comment type="similarity">
    <text evidence="5">Belongs to the CAF1 family.</text>
</comment>
<comment type="function">
    <text evidence="17">Ubiquitous transcription factor required for a diverse set of processes. It is a component of the CCR4 complex involved in the control of gene expression.</text>
</comment>
<comment type="subunit">
    <text evidence="6">Component of the CCR4-NOT complex, at least composed of CRR4 and CAF1 proteins.</text>
</comment>
<keyword evidence="19" id="KW-1185">Reference proteome</keyword>
<evidence type="ECO:0000256" key="6">
    <source>
        <dbReference type="ARBA" id="ARBA00011757"/>
    </source>
</evidence>
<evidence type="ECO:0000256" key="5">
    <source>
        <dbReference type="ARBA" id="ARBA00008372"/>
    </source>
</evidence>
<evidence type="ECO:0000256" key="14">
    <source>
        <dbReference type="ARBA" id="ARBA00023015"/>
    </source>
</evidence>
<keyword evidence="16" id="KW-0539">Nucleus</keyword>
<dbReference type="SUPFAM" id="SSF53098">
    <property type="entry name" value="Ribonuclease H-like"/>
    <property type="match status" value="1"/>
</dbReference>
<evidence type="ECO:0000256" key="4">
    <source>
        <dbReference type="ARBA" id="ARBA00004496"/>
    </source>
</evidence>
<dbReference type="EMBL" id="SWLB01000007">
    <property type="protein sequence ID" value="KAF3336955.1"/>
    <property type="molecule type" value="Genomic_DNA"/>
</dbReference>
<dbReference type="AlphaFoldDB" id="A0A833R1S2"/>
<dbReference type="GO" id="GO:0005634">
    <property type="term" value="C:nucleus"/>
    <property type="evidence" value="ECO:0007669"/>
    <property type="project" value="UniProtKB-SubCell"/>
</dbReference>
<dbReference type="GO" id="GO:0004535">
    <property type="term" value="F:poly(A)-specific ribonuclease activity"/>
    <property type="evidence" value="ECO:0007669"/>
    <property type="project" value="UniProtKB-EC"/>
</dbReference>
<gene>
    <name evidence="18" type="ORF">FCM35_KLT19541</name>
</gene>
<keyword evidence="9" id="KW-0540">Nuclease</keyword>
<keyword evidence="10" id="KW-0479">Metal-binding</keyword>
<comment type="caution">
    <text evidence="18">The sequence shown here is derived from an EMBL/GenBank/DDBJ whole genome shotgun (WGS) entry which is preliminary data.</text>
</comment>
<accession>A0A833R1S2</accession>
<evidence type="ECO:0000256" key="2">
    <source>
        <dbReference type="ARBA" id="ARBA00001968"/>
    </source>
</evidence>
<evidence type="ECO:0000256" key="16">
    <source>
        <dbReference type="ARBA" id="ARBA00023242"/>
    </source>
</evidence>
<evidence type="ECO:0000256" key="17">
    <source>
        <dbReference type="ARBA" id="ARBA00025148"/>
    </source>
</evidence>
<keyword evidence="15" id="KW-0804">Transcription</keyword>
<dbReference type="InterPro" id="IPR006941">
    <property type="entry name" value="RNase_CAF1"/>
</dbReference>
<keyword evidence="8" id="KW-0963">Cytoplasm</keyword>
<name>A0A833R1S2_9POAL</name>
<protein>
    <recommendedName>
        <fullName evidence="7">poly(A)-specific ribonuclease</fullName>
        <ecNumber evidence="7">3.1.13.4</ecNumber>
    </recommendedName>
</protein>
<sequence length="268" mass="30877">MALNQTRLNRAVQVRHVFEHNLAHEFAVIRQVAETYQYVTIDTEFPGLVYQTTAHPRDLSPEQRYSLVKANVDNLKLIQLGLTLSNRHGDNAITWEFNFRGFDPMTDLHAPTSIQLLKSQGIDFWKNYTQGVDPDRFAYLFWSSGLPCNSNKIWITFHGAYDIAFLMKLIMSRQQLPDQMHVFFYLVTAYFGRDVFDVKHLIKSCNGLYGGLENVAKLLKVERVVGRAHNAGSDSLLTWAIYNKMLKIFFKEGIEARHAQILCGMQEL</sequence>
<keyword evidence="11" id="KW-0378">Hydrolase</keyword>
<keyword evidence="13" id="KW-0694">RNA-binding</keyword>
<dbReference type="OrthoDB" id="1164111at2759"/>
<dbReference type="InterPro" id="IPR036397">
    <property type="entry name" value="RNaseH_sf"/>
</dbReference>
<dbReference type="GO" id="GO:0030014">
    <property type="term" value="C:CCR4-NOT complex"/>
    <property type="evidence" value="ECO:0007669"/>
    <property type="project" value="InterPro"/>
</dbReference>
<comment type="subcellular location">
    <subcellularLocation>
        <location evidence="4">Cytoplasm</location>
    </subcellularLocation>
    <subcellularLocation>
        <location evidence="3">Nucleus</location>
    </subcellularLocation>
</comment>
<dbReference type="GO" id="GO:0046872">
    <property type="term" value="F:metal ion binding"/>
    <property type="evidence" value="ECO:0007669"/>
    <property type="project" value="UniProtKB-KW"/>
</dbReference>
<evidence type="ECO:0000256" key="15">
    <source>
        <dbReference type="ARBA" id="ARBA00023163"/>
    </source>
</evidence>
<keyword evidence="14" id="KW-0805">Transcription regulation</keyword>
<evidence type="ECO:0000256" key="3">
    <source>
        <dbReference type="ARBA" id="ARBA00004123"/>
    </source>
</evidence>
<comment type="catalytic activity">
    <reaction evidence="1">
        <text>Exonucleolytic cleavage of poly(A) to 5'-AMP.</text>
        <dbReference type="EC" id="3.1.13.4"/>
    </reaction>
</comment>
<proteinExistence type="inferred from homology"/>
<dbReference type="InterPro" id="IPR012337">
    <property type="entry name" value="RNaseH-like_sf"/>
</dbReference>
<dbReference type="InterPro" id="IPR039637">
    <property type="entry name" value="CNOT7/CNOT8/Pop2"/>
</dbReference>
<evidence type="ECO:0000313" key="19">
    <source>
        <dbReference type="Proteomes" id="UP000623129"/>
    </source>
</evidence>
<evidence type="ECO:0000313" key="18">
    <source>
        <dbReference type="EMBL" id="KAF3336955.1"/>
    </source>
</evidence>
<evidence type="ECO:0000256" key="11">
    <source>
        <dbReference type="ARBA" id="ARBA00022801"/>
    </source>
</evidence>
<dbReference type="Gene3D" id="3.30.420.10">
    <property type="entry name" value="Ribonuclease H-like superfamily/Ribonuclease H"/>
    <property type="match status" value="1"/>
</dbReference>
<organism evidence="18 19">
    <name type="scientific">Carex littledalei</name>
    <dbReference type="NCBI Taxonomy" id="544730"/>
    <lineage>
        <taxon>Eukaryota</taxon>
        <taxon>Viridiplantae</taxon>
        <taxon>Streptophyta</taxon>
        <taxon>Embryophyta</taxon>
        <taxon>Tracheophyta</taxon>
        <taxon>Spermatophyta</taxon>
        <taxon>Magnoliopsida</taxon>
        <taxon>Liliopsida</taxon>
        <taxon>Poales</taxon>
        <taxon>Cyperaceae</taxon>
        <taxon>Cyperoideae</taxon>
        <taxon>Cariceae</taxon>
        <taxon>Carex</taxon>
        <taxon>Carex subgen. Euthyceras</taxon>
    </lineage>
</organism>
<keyword evidence="12" id="KW-0269">Exonuclease</keyword>
<evidence type="ECO:0000256" key="13">
    <source>
        <dbReference type="ARBA" id="ARBA00022884"/>
    </source>
</evidence>
<evidence type="ECO:0000256" key="12">
    <source>
        <dbReference type="ARBA" id="ARBA00022839"/>
    </source>
</evidence>
<evidence type="ECO:0000256" key="7">
    <source>
        <dbReference type="ARBA" id="ARBA00012161"/>
    </source>
</evidence>